<dbReference type="FunFam" id="2.40.50.140:FF:000103">
    <property type="entry name" value="protein RRP5 homolog"/>
    <property type="match status" value="1"/>
</dbReference>
<dbReference type="AlphaFoldDB" id="A0A3B0UQN2"/>
<feature type="domain" description="S1 motif" evidence="4">
    <location>
        <begin position="259"/>
        <end position="328"/>
    </location>
</feature>
<keyword evidence="3" id="KW-0687">Ribonucleoprotein</keyword>
<dbReference type="GO" id="GO:0003735">
    <property type="term" value="F:structural constituent of ribosome"/>
    <property type="evidence" value="ECO:0007669"/>
    <property type="project" value="TreeGrafter"/>
</dbReference>
<dbReference type="Gene3D" id="2.40.50.140">
    <property type="entry name" value="Nucleic acid-binding proteins"/>
    <property type="match status" value="3"/>
</dbReference>
<dbReference type="InterPro" id="IPR003029">
    <property type="entry name" value="S1_domain"/>
</dbReference>
<dbReference type="PANTHER" id="PTHR10724:SF7">
    <property type="entry name" value="SMALL RIBOSOMAL SUBUNIT PROTEIN BS1C"/>
    <property type="match status" value="1"/>
</dbReference>
<dbReference type="PRINTS" id="PR00681">
    <property type="entry name" value="RIBOSOMALS1"/>
</dbReference>
<comment type="similarity">
    <text evidence="1">Belongs to the bacterial ribosomal protein bS1 family.</text>
</comment>
<dbReference type="PANTHER" id="PTHR10724">
    <property type="entry name" value="30S RIBOSOMAL PROTEIN S1"/>
    <property type="match status" value="1"/>
</dbReference>
<gene>
    <name evidence="5" type="ORF">MNBD_CHLOROFLEXI01-4943</name>
</gene>
<sequence>MTANPSPEMSPSQSTNDAYWIALFDQEEALVPPDLADRNAPAINDWIPITQPENGRIHWDSNKNGSTMNPWQQAKEIMAADGVITLQVVGYNKGGLLVQWHGLQGFVPASQLVDFPQFYLESERLNALRQWESRELSLKIIELNRDLNRLILSERATLVKADQREQLLYRIELGQIFEGKVTNLTNFGAFIDLGGVEGLVHISEISWSRVIHPSDILTPDQRVKVKVLTVDSENGRVALSIKQLKTNPWQTVDQRFKEGQLIEGIISNVVSFGAFVMIEEELEGLIHISQLAEGTFLHPRNVVQKGQIVIARVLHVDGKAKRLALTLRSLHSDKADSEK</sequence>
<protein>
    <submittedName>
        <fullName evidence="5">SSU ribosomal protein S1p</fullName>
    </submittedName>
</protein>
<dbReference type="PROSITE" id="PS50126">
    <property type="entry name" value="S1"/>
    <property type="match status" value="3"/>
</dbReference>
<keyword evidence="2 5" id="KW-0689">Ribosomal protein</keyword>
<organism evidence="5">
    <name type="scientific">hydrothermal vent metagenome</name>
    <dbReference type="NCBI Taxonomy" id="652676"/>
    <lineage>
        <taxon>unclassified sequences</taxon>
        <taxon>metagenomes</taxon>
        <taxon>ecological metagenomes</taxon>
    </lineage>
</organism>
<accession>A0A3B0UQN2</accession>
<dbReference type="CDD" id="cd05688">
    <property type="entry name" value="S1_RPS1_repeat_ec3"/>
    <property type="match status" value="1"/>
</dbReference>
<dbReference type="SMART" id="SM00316">
    <property type="entry name" value="S1"/>
    <property type="match status" value="3"/>
</dbReference>
<dbReference type="GO" id="GO:0006412">
    <property type="term" value="P:translation"/>
    <property type="evidence" value="ECO:0007669"/>
    <property type="project" value="TreeGrafter"/>
</dbReference>
<dbReference type="InterPro" id="IPR035104">
    <property type="entry name" value="Ribosomal_protein_S1-like"/>
</dbReference>
<name>A0A3B0UQN2_9ZZZZ</name>
<reference evidence="5" key="1">
    <citation type="submission" date="2018-06" db="EMBL/GenBank/DDBJ databases">
        <authorList>
            <person name="Zhirakovskaya E."/>
        </authorList>
    </citation>
    <scope>NUCLEOTIDE SEQUENCE</scope>
</reference>
<dbReference type="CDD" id="cd04465">
    <property type="entry name" value="S1_RPS1_repeat_ec2_hs2"/>
    <property type="match status" value="1"/>
</dbReference>
<dbReference type="FunFam" id="2.40.50.140:FF:000051">
    <property type="entry name" value="RNA-binding transcriptional accessory protein"/>
    <property type="match status" value="1"/>
</dbReference>
<proteinExistence type="inferred from homology"/>
<dbReference type="GO" id="GO:0003729">
    <property type="term" value="F:mRNA binding"/>
    <property type="evidence" value="ECO:0007669"/>
    <property type="project" value="TreeGrafter"/>
</dbReference>
<feature type="domain" description="S1 motif" evidence="4">
    <location>
        <begin position="81"/>
        <end position="155"/>
    </location>
</feature>
<evidence type="ECO:0000259" key="4">
    <source>
        <dbReference type="PROSITE" id="PS50126"/>
    </source>
</evidence>
<dbReference type="InterPro" id="IPR012340">
    <property type="entry name" value="NA-bd_OB-fold"/>
</dbReference>
<feature type="domain" description="S1 motif" evidence="4">
    <location>
        <begin position="174"/>
        <end position="242"/>
    </location>
</feature>
<evidence type="ECO:0000256" key="2">
    <source>
        <dbReference type="ARBA" id="ARBA00022980"/>
    </source>
</evidence>
<dbReference type="InterPro" id="IPR050437">
    <property type="entry name" value="Ribos_protein_bS1-like"/>
</dbReference>
<dbReference type="Pfam" id="PF00575">
    <property type="entry name" value="S1"/>
    <property type="match status" value="2"/>
</dbReference>
<evidence type="ECO:0000256" key="3">
    <source>
        <dbReference type="ARBA" id="ARBA00023274"/>
    </source>
</evidence>
<dbReference type="GO" id="GO:0005840">
    <property type="term" value="C:ribosome"/>
    <property type="evidence" value="ECO:0007669"/>
    <property type="project" value="UniProtKB-KW"/>
</dbReference>
<evidence type="ECO:0000313" key="5">
    <source>
        <dbReference type="EMBL" id="VAW33431.1"/>
    </source>
</evidence>
<dbReference type="EMBL" id="UOEU01000448">
    <property type="protein sequence ID" value="VAW33431.1"/>
    <property type="molecule type" value="Genomic_DNA"/>
</dbReference>
<dbReference type="SUPFAM" id="SSF50249">
    <property type="entry name" value="Nucleic acid-binding proteins"/>
    <property type="match status" value="3"/>
</dbReference>
<dbReference type="GO" id="GO:0005737">
    <property type="term" value="C:cytoplasm"/>
    <property type="evidence" value="ECO:0007669"/>
    <property type="project" value="UniProtKB-ARBA"/>
</dbReference>
<evidence type="ECO:0000256" key="1">
    <source>
        <dbReference type="ARBA" id="ARBA00006767"/>
    </source>
</evidence>